<evidence type="ECO:0000313" key="3">
    <source>
        <dbReference type="Proteomes" id="UP000507470"/>
    </source>
</evidence>
<keyword evidence="3" id="KW-1185">Reference proteome</keyword>
<organism evidence="2 3">
    <name type="scientific">Mytilus coruscus</name>
    <name type="common">Sea mussel</name>
    <dbReference type="NCBI Taxonomy" id="42192"/>
    <lineage>
        <taxon>Eukaryota</taxon>
        <taxon>Metazoa</taxon>
        <taxon>Spiralia</taxon>
        <taxon>Lophotrochozoa</taxon>
        <taxon>Mollusca</taxon>
        <taxon>Bivalvia</taxon>
        <taxon>Autobranchia</taxon>
        <taxon>Pteriomorphia</taxon>
        <taxon>Mytilida</taxon>
        <taxon>Mytiloidea</taxon>
        <taxon>Mytilidae</taxon>
        <taxon>Mytilinae</taxon>
        <taxon>Mytilus</taxon>
    </lineage>
</organism>
<dbReference type="Proteomes" id="UP000507470">
    <property type="component" value="Unassembled WGS sequence"/>
</dbReference>
<dbReference type="EMBL" id="CACVKT020000575">
    <property type="protein sequence ID" value="CAC5361007.1"/>
    <property type="molecule type" value="Genomic_DNA"/>
</dbReference>
<proteinExistence type="predicted"/>
<keyword evidence="1" id="KW-0812">Transmembrane</keyword>
<name>A0A6J8A205_MYTCO</name>
<keyword evidence="1" id="KW-0472">Membrane</keyword>
<accession>A0A6J8A205</accession>
<reference evidence="2 3" key="1">
    <citation type="submission" date="2020-06" db="EMBL/GenBank/DDBJ databases">
        <authorList>
            <person name="Li R."/>
            <person name="Bekaert M."/>
        </authorList>
    </citation>
    <scope>NUCLEOTIDE SEQUENCE [LARGE SCALE GENOMIC DNA]</scope>
    <source>
        <strain evidence="3">wild</strain>
    </source>
</reference>
<dbReference type="AlphaFoldDB" id="A0A6J8A205"/>
<evidence type="ECO:0000256" key="1">
    <source>
        <dbReference type="SAM" id="Phobius"/>
    </source>
</evidence>
<feature type="transmembrane region" description="Helical" evidence="1">
    <location>
        <begin position="83"/>
        <end position="107"/>
    </location>
</feature>
<gene>
    <name evidence="2" type="ORF">MCOR_3291</name>
</gene>
<protein>
    <submittedName>
        <fullName evidence="2">Uncharacterized protein</fullName>
    </submittedName>
</protein>
<keyword evidence="1" id="KW-1133">Transmembrane helix</keyword>
<evidence type="ECO:0000313" key="2">
    <source>
        <dbReference type="EMBL" id="CAC5361007.1"/>
    </source>
</evidence>
<sequence length="171" mass="19112">MALNYLTIGGDCSQSNITFTFTNNITTICNRNITSEIPLHISEGDASIVFKSIYGSFPHAFKVSYKSYVEVEEPFSSNDRGDIGVILAIVLGIVFLGSMFVAATFCTMKLYLRCKNRDPEPSEMTAITNIRAETMRAITLRDDFDIKPLSRLVRAKTSSTERILQTREAYA</sequence>
<dbReference type="OrthoDB" id="6119817at2759"/>